<keyword evidence="1" id="KW-0812">Transmembrane</keyword>
<evidence type="ECO:0000313" key="3">
    <source>
        <dbReference type="EMBL" id="CAB5055435.1"/>
    </source>
</evidence>
<reference evidence="2" key="1">
    <citation type="submission" date="2020-05" db="EMBL/GenBank/DDBJ databases">
        <authorList>
            <person name="Chiriac C."/>
            <person name="Salcher M."/>
            <person name="Ghai R."/>
            <person name="Kavagutti S V."/>
        </authorList>
    </citation>
    <scope>NUCLEOTIDE SEQUENCE</scope>
</reference>
<sequence length="186" mass="20548">MNSLVYLALVVFLFNVAPAFAPPTWSVLVFFSLNFDIHPVALITIGATCAGTGRYVLARVTKHLRRFISGTALTNLESAQMLLNQKRSHKVAVLLLFIVSPLPSAQLFEAAGLMGARLLPLTLAFFSGRIVTYSLYVASANELKSGGLDEIIKREFTSLGSIIFQLLMILGIIMLTRVNWFHRFSK</sequence>
<dbReference type="EMBL" id="CAFBPE010000023">
    <property type="protein sequence ID" value="CAB5003518.1"/>
    <property type="molecule type" value="Genomic_DNA"/>
</dbReference>
<accession>A0A6J7PEK6</accession>
<gene>
    <name evidence="2" type="ORF">UFOPK4065_00465</name>
    <name evidence="3" type="ORF">UFOPK4319_00420</name>
</gene>
<organism evidence="2">
    <name type="scientific">freshwater metagenome</name>
    <dbReference type="NCBI Taxonomy" id="449393"/>
    <lineage>
        <taxon>unclassified sequences</taxon>
        <taxon>metagenomes</taxon>
        <taxon>ecological metagenomes</taxon>
    </lineage>
</organism>
<proteinExistence type="predicted"/>
<evidence type="ECO:0000256" key="1">
    <source>
        <dbReference type="SAM" id="Phobius"/>
    </source>
</evidence>
<keyword evidence="1" id="KW-1133">Transmembrane helix</keyword>
<feature type="transmembrane region" description="Helical" evidence="1">
    <location>
        <begin position="159"/>
        <end position="180"/>
    </location>
</feature>
<keyword evidence="1" id="KW-0472">Membrane</keyword>
<feature type="transmembrane region" description="Helical" evidence="1">
    <location>
        <begin position="35"/>
        <end position="57"/>
    </location>
</feature>
<dbReference type="EMBL" id="CAFBQN010000018">
    <property type="protein sequence ID" value="CAB5055435.1"/>
    <property type="molecule type" value="Genomic_DNA"/>
</dbReference>
<protein>
    <submittedName>
        <fullName evidence="2">Unannotated protein</fullName>
    </submittedName>
</protein>
<evidence type="ECO:0000313" key="2">
    <source>
        <dbReference type="EMBL" id="CAB5003518.1"/>
    </source>
</evidence>
<name>A0A6J7PEK6_9ZZZZ</name>
<dbReference type="AlphaFoldDB" id="A0A6J7PEK6"/>
<feature type="transmembrane region" description="Helical" evidence="1">
    <location>
        <begin position="91"/>
        <end position="112"/>
    </location>
</feature>